<proteinExistence type="predicted"/>
<name>A0ABP0L9P4_9DINO</name>
<protein>
    <submittedName>
        <fullName evidence="1">Uncharacterized protein</fullName>
    </submittedName>
</protein>
<keyword evidence="2" id="KW-1185">Reference proteome</keyword>
<gene>
    <name evidence="1" type="ORF">SCF082_LOCUS21496</name>
</gene>
<evidence type="ECO:0000313" key="2">
    <source>
        <dbReference type="Proteomes" id="UP001642464"/>
    </source>
</evidence>
<sequence>MDVRRNDPASIEKALEVLLAWKEKAMVCNNSVQTLIINKVMNCPQLGPFDFADLDVCLRLVDRSEGGPNQVFLSRASVLVEDQKVAPKDLKGLLGHLETMLFFLKYAKSEDLSLTHQEFKKQTNILNPAVSGYLDWAQREYRPGKELVDLSRSHSLMDTSDVSAVLQAMRPAQNSSFSGLDIFREIFYQWALCMRKQFNLLVLPHHTQVFFIFLPGRAG</sequence>
<dbReference type="EMBL" id="CAXAMM010015258">
    <property type="protein sequence ID" value="CAK9035890.1"/>
    <property type="molecule type" value="Genomic_DNA"/>
</dbReference>
<comment type="caution">
    <text evidence="1">The sequence shown here is derived from an EMBL/GenBank/DDBJ whole genome shotgun (WGS) entry which is preliminary data.</text>
</comment>
<accession>A0ABP0L9P4</accession>
<organism evidence="1 2">
    <name type="scientific">Durusdinium trenchii</name>
    <dbReference type="NCBI Taxonomy" id="1381693"/>
    <lineage>
        <taxon>Eukaryota</taxon>
        <taxon>Sar</taxon>
        <taxon>Alveolata</taxon>
        <taxon>Dinophyceae</taxon>
        <taxon>Suessiales</taxon>
        <taxon>Symbiodiniaceae</taxon>
        <taxon>Durusdinium</taxon>
    </lineage>
</organism>
<reference evidence="1 2" key="1">
    <citation type="submission" date="2024-02" db="EMBL/GenBank/DDBJ databases">
        <authorList>
            <person name="Chen Y."/>
            <person name="Shah S."/>
            <person name="Dougan E. K."/>
            <person name="Thang M."/>
            <person name="Chan C."/>
        </authorList>
    </citation>
    <scope>NUCLEOTIDE SEQUENCE [LARGE SCALE GENOMIC DNA]</scope>
</reference>
<evidence type="ECO:0000313" key="1">
    <source>
        <dbReference type="EMBL" id="CAK9035890.1"/>
    </source>
</evidence>
<dbReference type="Proteomes" id="UP001642464">
    <property type="component" value="Unassembled WGS sequence"/>
</dbReference>